<organism evidence="1 2">
    <name type="scientific">Ensifer adhaerens</name>
    <name type="common">Sinorhizobium morelense</name>
    <dbReference type="NCBI Taxonomy" id="106592"/>
    <lineage>
        <taxon>Bacteria</taxon>
        <taxon>Pseudomonadati</taxon>
        <taxon>Pseudomonadota</taxon>
        <taxon>Alphaproteobacteria</taxon>
        <taxon>Hyphomicrobiales</taxon>
        <taxon>Rhizobiaceae</taxon>
        <taxon>Sinorhizobium/Ensifer group</taxon>
        <taxon>Ensifer</taxon>
    </lineage>
</organism>
<sequence length="155" mass="17310">MKLAKGGNVDAQAALGEHFFGDIEENLAAAYYWNGLAARGGHIGAQGRLATIYHEGLGVERNPKEAFRWWYSAALRDHHGAQLMIAVSYELGGVVEADLEEAAYWISRSYFRAGGRPEGLDFVGAYYESVLRKLSEEQRLRVAERLRHLAETTPR</sequence>
<evidence type="ECO:0000313" key="1">
    <source>
        <dbReference type="EMBL" id="MBP1874937.1"/>
    </source>
</evidence>
<proteinExistence type="predicted"/>
<comment type="caution">
    <text evidence="1">The sequence shown here is derived from an EMBL/GenBank/DDBJ whole genome shotgun (WGS) entry which is preliminary data.</text>
</comment>
<reference evidence="1" key="1">
    <citation type="submission" date="2021-03" db="EMBL/GenBank/DDBJ databases">
        <title>Genomic Encyclopedia of Type Strains, Phase IV (KMG-IV): sequencing the most valuable type-strain genomes for metagenomic binning, comparative biology and taxonomic classification.</title>
        <authorList>
            <person name="Goeker M."/>
        </authorList>
    </citation>
    <scope>NUCLEOTIDE SEQUENCE</scope>
    <source>
        <strain evidence="1">DSM 18131</strain>
    </source>
</reference>
<name>A0ACC5T1D2_ENSAD</name>
<evidence type="ECO:0000313" key="2">
    <source>
        <dbReference type="Proteomes" id="UP000823773"/>
    </source>
</evidence>
<gene>
    <name evidence="1" type="ORF">J2Z19_004670</name>
</gene>
<dbReference type="EMBL" id="JAGGJR010000008">
    <property type="protein sequence ID" value="MBP1874937.1"/>
    <property type="molecule type" value="Genomic_DNA"/>
</dbReference>
<protein>
    <submittedName>
        <fullName evidence="1">TPR repeat protein</fullName>
    </submittedName>
</protein>
<accession>A0ACC5T1D2</accession>
<dbReference type="Proteomes" id="UP000823773">
    <property type="component" value="Unassembled WGS sequence"/>
</dbReference>
<keyword evidence="2" id="KW-1185">Reference proteome</keyword>